<dbReference type="FunCoup" id="A0A316VKZ1">
    <property type="interactions" value="138"/>
</dbReference>
<evidence type="ECO:0000256" key="4">
    <source>
        <dbReference type="SAM" id="MobiDB-lite"/>
    </source>
</evidence>
<dbReference type="EMBL" id="KZ819602">
    <property type="protein sequence ID" value="PWN38187.1"/>
    <property type="molecule type" value="Genomic_DNA"/>
</dbReference>
<keyword evidence="1" id="KW-0346">Stress response</keyword>
<dbReference type="RefSeq" id="XP_025358489.1">
    <property type="nucleotide sequence ID" value="XM_025496236.1"/>
</dbReference>
<dbReference type="SUPFAM" id="SSF49764">
    <property type="entry name" value="HSP20-like chaperones"/>
    <property type="match status" value="1"/>
</dbReference>
<evidence type="ECO:0000256" key="1">
    <source>
        <dbReference type="ARBA" id="ARBA00023016"/>
    </source>
</evidence>
<dbReference type="AlphaFoldDB" id="A0A316VKZ1"/>
<reference evidence="6 7" key="1">
    <citation type="journal article" date="2018" name="Mol. Biol. Evol.">
        <title>Broad Genomic Sampling Reveals a Smut Pathogenic Ancestry of the Fungal Clade Ustilaginomycotina.</title>
        <authorList>
            <person name="Kijpornyongpan T."/>
            <person name="Mondo S.J."/>
            <person name="Barry K."/>
            <person name="Sandor L."/>
            <person name="Lee J."/>
            <person name="Lipzen A."/>
            <person name="Pangilinan J."/>
            <person name="LaButti K."/>
            <person name="Hainaut M."/>
            <person name="Henrissat B."/>
            <person name="Grigoriev I.V."/>
            <person name="Spatafora J.W."/>
            <person name="Aime M.C."/>
        </authorList>
    </citation>
    <scope>NUCLEOTIDE SEQUENCE [LARGE SCALE GENOMIC DNA]</scope>
    <source>
        <strain evidence="6 7">MCA 3882</strain>
    </source>
</reference>
<comment type="similarity">
    <text evidence="2 3">Belongs to the small heat shock protein (HSP20) family.</text>
</comment>
<dbReference type="GeneID" id="37018017"/>
<dbReference type="CDD" id="cd06464">
    <property type="entry name" value="ACD_sHsps-like"/>
    <property type="match status" value="1"/>
</dbReference>
<feature type="domain" description="SHSP" evidence="5">
    <location>
        <begin position="49"/>
        <end position="196"/>
    </location>
</feature>
<evidence type="ECO:0000313" key="6">
    <source>
        <dbReference type="EMBL" id="PWN38187.1"/>
    </source>
</evidence>
<gene>
    <name evidence="6" type="ORF">FA14DRAFT_117529</name>
</gene>
<dbReference type="PROSITE" id="PS01031">
    <property type="entry name" value="SHSP"/>
    <property type="match status" value="1"/>
</dbReference>
<name>A0A316VKZ1_9BASI</name>
<feature type="compositionally biased region" description="Low complexity" evidence="4">
    <location>
        <begin position="106"/>
        <end position="120"/>
    </location>
</feature>
<feature type="region of interest" description="Disordered" evidence="4">
    <location>
        <begin position="104"/>
        <end position="138"/>
    </location>
</feature>
<organism evidence="6 7">
    <name type="scientific">Meira miltonrushii</name>
    <dbReference type="NCBI Taxonomy" id="1280837"/>
    <lineage>
        <taxon>Eukaryota</taxon>
        <taxon>Fungi</taxon>
        <taxon>Dikarya</taxon>
        <taxon>Basidiomycota</taxon>
        <taxon>Ustilaginomycotina</taxon>
        <taxon>Exobasidiomycetes</taxon>
        <taxon>Exobasidiales</taxon>
        <taxon>Brachybasidiaceae</taxon>
        <taxon>Meira</taxon>
    </lineage>
</organism>
<evidence type="ECO:0000259" key="5">
    <source>
        <dbReference type="PROSITE" id="PS01031"/>
    </source>
</evidence>
<sequence length="198" mass="22081">MSLFSRSSHPFDFFLNQNASPFLLLDPLVDASQAHNNITPARRGERSLFRDDFFNGPRCDLHATEKEFVLEAEIPGIPKDQIKLEVDEKARKITIAGEVKTSYTNQQPEQQAQAQAGTAASNEVTKTETKKEVAQAQPRTLISERSYGKIERSWVLPSTADLSKVTAKINDGILKVTIPFVQEQKVKPRAVTIEDAAE</sequence>
<dbReference type="Gene3D" id="2.60.40.790">
    <property type="match status" value="1"/>
</dbReference>
<evidence type="ECO:0000256" key="2">
    <source>
        <dbReference type="PROSITE-ProRule" id="PRU00285"/>
    </source>
</evidence>
<dbReference type="OrthoDB" id="1431247at2759"/>
<dbReference type="Pfam" id="PF00011">
    <property type="entry name" value="HSP20"/>
    <property type="match status" value="1"/>
</dbReference>
<dbReference type="Proteomes" id="UP000245771">
    <property type="component" value="Unassembled WGS sequence"/>
</dbReference>
<accession>A0A316VKZ1</accession>
<evidence type="ECO:0000256" key="3">
    <source>
        <dbReference type="RuleBase" id="RU003616"/>
    </source>
</evidence>
<dbReference type="PANTHER" id="PTHR11527">
    <property type="entry name" value="HEAT-SHOCK PROTEIN 20 FAMILY MEMBER"/>
    <property type="match status" value="1"/>
</dbReference>
<evidence type="ECO:0000313" key="7">
    <source>
        <dbReference type="Proteomes" id="UP000245771"/>
    </source>
</evidence>
<proteinExistence type="inferred from homology"/>
<keyword evidence="7" id="KW-1185">Reference proteome</keyword>
<dbReference type="InterPro" id="IPR002068">
    <property type="entry name" value="A-crystallin/Hsp20_dom"/>
</dbReference>
<dbReference type="InterPro" id="IPR008978">
    <property type="entry name" value="HSP20-like_chaperone"/>
</dbReference>
<dbReference type="STRING" id="1280837.A0A316VKZ1"/>
<dbReference type="InterPro" id="IPR031107">
    <property type="entry name" value="Small_HSP"/>
</dbReference>
<dbReference type="InParanoid" id="A0A316VKZ1"/>
<protein>
    <submittedName>
        <fullName evidence="6">HSP20-like chaperone</fullName>
    </submittedName>
</protein>